<sequence>MEEYKISEEIYQASLVTSSESFSISDDIFEEADTLTVEELQLEVLASYKFSGRYWIWKMGSSVFYKNKNWQKMFLANEMQMEAPGFKYFKSYSSLVDFQKEYKCQNPGSRGTDSRPIAYNAFANSLRRGDVIIACASNSTIVAWGIVESDYFYRPTRKAGKHYRNVTWIKMDMPFIFTDKPQILYMLQKEETHLLKETLVSKTYQQLTNVYPFGFVDKGYEMKIPFESRKKAVVSTFKKPLVKAELPKDNSLSSKIIEPLKKDALSKILGALLRSYVMFCPVIVSTLSCVWSWL</sequence>
<protein>
    <submittedName>
        <fullName evidence="1">Uncharacterized protein</fullName>
    </submittedName>
</protein>
<dbReference type="Proteomes" id="UP001206014">
    <property type="component" value="Unassembled WGS sequence"/>
</dbReference>
<organism evidence="1 2">
    <name type="scientific">Segatella copri</name>
    <dbReference type="NCBI Taxonomy" id="165179"/>
    <lineage>
        <taxon>Bacteria</taxon>
        <taxon>Pseudomonadati</taxon>
        <taxon>Bacteroidota</taxon>
        <taxon>Bacteroidia</taxon>
        <taxon>Bacteroidales</taxon>
        <taxon>Prevotellaceae</taxon>
        <taxon>Segatella</taxon>
    </lineage>
</organism>
<evidence type="ECO:0000313" key="1">
    <source>
        <dbReference type="EMBL" id="MCP9500809.1"/>
    </source>
</evidence>
<dbReference type="AlphaFoldDB" id="A0AAW5I2M1"/>
<dbReference type="EMBL" id="JANDXR010000003">
    <property type="protein sequence ID" value="MCP9500809.1"/>
    <property type="molecule type" value="Genomic_DNA"/>
</dbReference>
<reference evidence="1" key="1">
    <citation type="submission" date="2022-07" db="EMBL/GenBank/DDBJ databases">
        <title>Prevotella copri.</title>
        <authorList>
            <person name="Yang C."/>
        </authorList>
    </citation>
    <scope>NUCLEOTIDE SEQUENCE</scope>
    <source>
        <strain evidence="1">HF88</strain>
    </source>
</reference>
<accession>A0AAW5I2M1</accession>
<comment type="caution">
    <text evidence="1">The sequence shown here is derived from an EMBL/GenBank/DDBJ whole genome shotgun (WGS) entry which is preliminary data.</text>
</comment>
<gene>
    <name evidence="1" type="ORF">NND11_04485</name>
</gene>
<evidence type="ECO:0000313" key="2">
    <source>
        <dbReference type="Proteomes" id="UP001206014"/>
    </source>
</evidence>
<proteinExistence type="predicted"/>
<name>A0AAW5I2M1_9BACT</name>
<dbReference type="RefSeq" id="WP_234563871.1">
    <property type="nucleotide sequence ID" value="NZ_JAJTTD010000003.1"/>
</dbReference>